<gene>
    <name evidence="6" type="ORF">SAMN02746019_00012850</name>
</gene>
<dbReference type="SMART" id="SM00849">
    <property type="entry name" value="Lactamase_B"/>
    <property type="match status" value="1"/>
</dbReference>
<dbReference type="GO" id="GO:0016787">
    <property type="term" value="F:hydrolase activity"/>
    <property type="evidence" value="ECO:0007669"/>
    <property type="project" value="UniProtKB-KW"/>
</dbReference>
<dbReference type="FunCoup" id="A0A212RES9">
    <property type="interactions" value="325"/>
</dbReference>
<keyword evidence="2" id="KW-0479">Metal-binding</keyword>
<dbReference type="EMBL" id="FYEK01000044">
    <property type="protein sequence ID" value="SNB70653.1"/>
    <property type="molecule type" value="Genomic_DNA"/>
</dbReference>
<protein>
    <submittedName>
        <fullName evidence="6">Glyoxylase, beta-lactamase superfamily II</fullName>
    </submittedName>
</protein>
<dbReference type="GO" id="GO:0046872">
    <property type="term" value="F:metal ion binding"/>
    <property type="evidence" value="ECO:0007669"/>
    <property type="project" value="UniProtKB-KW"/>
</dbReference>
<evidence type="ECO:0000313" key="7">
    <source>
        <dbReference type="Proteomes" id="UP000197025"/>
    </source>
</evidence>
<comment type="cofactor">
    <cofactor evidence="1">
        <name>Zn(2+)</name>
        <dbReference type="ChEBI" id="CHEBI:29105"/>
    </cofactor>
</comment>
<dbReference type="Proteomes" id="UP000197025">
    <property type="component" value="Unassembled WGS sequence"/>
</dbReference>
<accession>A0A212RES9</accession>
<dbReference type="AlphaFoldDB" id="A0A212RES9"/>
<keyword evidence="3" id="KW-0378">Hydrolase</keyword>
<dbReference type="PANTHER" id="PTHR46233">
    <property type="entry name" value="HYDROXYACYLGLUTATHIONE HYDROLASE GLOC"/>
    <property type="match status" value="1"/>
</dbReference>
<dbReference type="Gene3D" id="3.60.15.10">
    <property type="entry name" value="Ribonuclease Z/Hydroxyacylglutathione hydrolase-like"/>
    <property type="match status" value="1"/>
</dbReference>
<evidence type="ECO:0000313" key="6">
    <source>
        <dbReference type="EMBL" id="SNB70653.1"/>
    </source>
</evidence>
<dbReference type="InterPro" id="IPR036866">
    <property type="entry name" value="RibonucZ/Hydroxyglut_hydro"/>
</dbReference>
<dbReference type="InterPro" id="IPR051453">
    <property type="entry name" value="MBL_Glyoxalase_II"/>
</dbReference>
<evidence type="ECO:0000256" key="2">
    <source>
        <dbReference type="ARBA" id="ARBA00022723"/>
    </source>
</evidence>
<feature type="domain" description="Metallo-beta-lactamase" evidence="5">
    <location>
        <begin position="17"/>
        <end position="195"/>
    </location>
</feature>
<evidence type="ECO:0000259" key="5">
    <source>
        <dbReference type="SMART" id="SM00849"/>
    </source>
</evidence>
<dbReference type="PANTHER" id="PTHR46233:SF3">
    <property type="entry name" value="HYDROXYACYLGLUTATHIONE HYDROLASE GLOC"/>
    <property type="match status" value="1"/>
</dbReference>
<dbReference type="CDD" id="cd16322">
    <property type="entry name" value="TTHA1623-like_MBL-fold"/>
    <property type="match status" value="1"/>
</dbReference>
<evidence type="ECO:0000256" key="4">
    <source>
        <dbReference type="ARBA" id="ARBA00022833"/>
    </source>
</evidence>
<reference evidence="7" key="1">
    <citation type="submission" date="2017-06" db="EMBL/GenBank/DDBJ databases">
        <authorList>
            <person name="Varghese N."/>
            <person name="Submissions S."/>
        </authorList>
    </citation>
    <scope>NUCLEOTIDE SEQUENCE [LARGE SCALE GENOMIC DNA]</scope>
    <source>
        <strain evidence="7">JAD2</strain>
    </source>
</reference>
<dbReference type="Pfam" id="PF00753">
    <property type="entry name" value="Lactamase_B"/>
    <property type="match status" value="1"/>
</dbReference>
<keyword evidence="4" id="KW-0862">Zinc</keyword>
<dbReference type="RefSeq" id="WP_200808189.1">
    <property type="nucleotide sequence ID" value="NZ_FYEK01000044.1"/>
</dbReference>
<organism evidence="6 7">
    <name type="scientific">Thermoflexus hugenholtzii JAD2</name>
    <dbReference type="NCBI Taxonomy" id="877466"/>
    <lineage>
        <taxon>Bacteria</taxon>
        <taxon>Bacillati</taxon>
        <taxon>Chloroflexota</taxon>
        <taxon>Thermoflexia</taxon>
        <taxon>Thermoflexales</taxon>
        <taxon>Thermoflexaceae</taxon>
        <taxon>Thermoflexus</taxon>
    </lineage>
</organism>
<dbReference type="InParanoid" id="A0A212RES9"/>
<dbReference type="InterPro" id="IPR001279">
    <property type="entry name" value="Metallo-B-lactamas"/>
</dbReference>
<evidence type="ECO:0000256" key="3">
    <source>
        <dbReference type="ARBA" id="ARBA00022801"/>
    </source>
</evidence>
<evidence type="ECO:0000256" key="1">
    <source>
        <dbReference type="ARBA" id="ARBA00001947"/>
    </source>
</evidence>
<proteinExistence type="predicted"/>
<sequence length="215" mass="23522">MPASTLQMRILTLGPLATNCYIVFCSETREALIIDPGWDARQILAMVRALDLRVRYVVNTHAHWDHIGANAAVVEATGAPLALHPADRPLLEAKGGADWWSIPLPPSPPPDLELQDGEVLEVGKLQFQVLWTPGHTPGHISLYEAQAGVVLDGDVLFARGIGRTDLPGGDYETLMRSIREKLLTLPDETRVYPGHGPPTTIGQERAANPFLEFLE</sequence>
<keyword evidence="7" id="KW-1185">Reference proteome</keyword>
<dbReference type="SUPFAM" id="SSF56281">
    <property type="entry name" value="Metallo-hydrolase/oxidoreductase"/>
    <property type="match status" value="1"/>
</dbReference>
<name>A0A212RES9_9CHLR</name>